<dbReference type="EMBL" id="DROK01000256">
    <property type="protein sequence ID" value="HHI97893.1"/>
    <property type="molecule type" value="Genomic_DNA"/>
</dbReference>
<dbReference type="InterPro" id="IPR035890">
    <property type="entry name" value="Anti-sigma-28_factor_FlgM_sf"/>
</dbReference>
<evidence type="ECO:0000256" key="2">
    <source>
        <dbReference type="ARBA" id="ARBA00017823"/>
    </source>
</evidence>
<evidence type="ECO:0000259" key="10">
    <source>
        <dbReference type="Pfam" id="PF04316"/>
    </source>
</evidence>
<keyword evidence="11" id="KW-0966">Cell projection</keyword>
<comment type="function">
    <text evidence="7">Responsible for the coupling of flagellin expression to flagellar assembly by preventing expression of the flagellin genes when a component of the middle class of proteins is defective. It negatively regulates flagellar genes by inhibiting the activity of FliA by directly binding to FliA.</text>
</comment>
<dbReference type="Pfam" id="PF04316">
    <property type="entry name" value="FlgM"/>
    <property type="match status" value="1"/>
</dbReference>
<dbReference type="SUPFAM" id="SSF101498">
    <property type="entry name" value="Anti-sigma factor FlgM"/>
    <property type="match status" value="1"/>
</dbReference>
<dbReference type="AlphaFoldDB" id="A0A7V5P126"/>
<evidence type="ECO:0000256" key="5">
    <source>
        <dbReference type="ARBA" id="ARBA00023015"/>
    </source>
</evidence>
<organism evidence="11">
    <name type="scientific">Thermodesulfatator atlanticus</name>
    <dbReference type="NCBI Taxonomy" id="501497"/>
    <lineage>
        <taxon>Bacteria</taxon>
        <taxon>Pseudomonadati</taxon>
        <taxon>Thermodesulfobacteriota</taxon>
        <taxon>Thermodesulfobacteria</taxon>
        <taxon>Thermodesulfobacteriales</taxon>
        <taxon>Thermodesulfatatoraceae</taxon>
        <taxon>Thermodesulfatator</taxon>
    </lineage>
</organism>
<gene>
    <name evidence="11" type="primary">flgM</name>
    <name evidence="11" type="ORF">ENJ96_08565</name>
</gene>
<keyword evidence="11" id="KW-0969">Cilium</keyword>
<protein>
    <recommendedName>
        <fullName evidence="2">Negative regulator of flagellin synthesis</fullName>
    </recommendedName>
    <alternativeName>
        <fullName evidence="8">Anti-sigma-28 factor</fullName>
    </alternativeName>
</protein>
<evidence type="ECO:0000313" key="11">
    <source>
        <dbReference type="EMBL" id="HHI97893.1"/>
    </source>
</evidence>
<evidence type="ECO:0000256" key="4">
    <source>
        <dbReference type="ARBA" id="ARBA00022795"/>
    </source>
</evidence>
<keyword evidence="5" id="KW-0805">Transcription regulation</keyword>
<keyword evidence="4" id="KW-1005">Bacterial flagellum biogenesis</keyword>
<evidence type="ECO:0000256" key="7">
    <source>
        <dbReference type="ARBA" id="ARBA00024739"/>
    </source>
</evidence>
<name>A0A7V5P126_9BACT</name>
<dbReference type="InterPro" id="IPR031316">
    <property type="entry name" value="FlgM_C"/>
</dbReference>
<dbReference type="Proteomes" id="UP000886101">
    <property type="component" value="Unassembled WGS sequence"/>
</dbReference>
<dbReference type="InterPro" id="IPR007412">
    <property type="entry name" value="FlgM"/>
</dbReference>
<sequence length="101" mass="11415">MKIENLYQKFLQSPEQVKQSTGETQRPKEPVQESPPARGDRVELSQTAKDIKKIESVLKTSPEVRADKVRSIKEQIEAGTYQVDSKKIANAMLTDLIKDMA</sequence>
<evidence type="ECO:0000256" key="9">
    <source>
        <dbReference type="SAM" id="MobiDB-lite"/>
    </source>
</evidence>
<dbReference type="NCBIfam" id="TIGR03824">
    <property type="entry name" value="FlgM_jcvi"/>
    <property type="match status" value="1"/>
</dbReference>
<evidence type="ECO:0000256" key="8">
    <source>
        <dbReference type="ARBA" id="ARBA00030117"/>
    </source>
</evidence>
<proteinExistence type="inferred from homology"/>
<evidence type="ECO:0000256" key="1">
    <source>
        <dbReference type="ARBA" id="ARBA00005322"/>
    </source>
</evidence>
<feature type="region of interest" description="Disordered" evidence="9">
    <location>
        <begin position="12"/>
        <end position="46"/>
    </location>
</feature>
<comment type="caution">
    <text evidence="11">The sequence shown here is derived from an EMBL/GenBank/DDBJ whole genome shotgun (WGS) entry which is preliminary data.</text>
</comment>
<keyword evidence="6" id="KW-0804">Transcription</keyword>
<dbReference type="GO" id="GO:0044781">
    <property type="term" value="P:bacterial-type flagellum organization"/>
    <property type="evidence" value="ECO:0007669"/>
    <property type="project" value="UniProtKB-KW"/>
</dbReference>
<evidence type="ECO:0000256" key="3">
    <source>
        <dbReference type="ARBA" id="ARBA00022491"/>
    </source>
</evidence>
<keyword evidence="11" id="KW-0282">Flagellum</keyword>
<dbReference type="GO" id="GO:0045892">
    <property type="term" value="P:negative regulation of DNA-templated transcription"/>
    <property type="evidence" value="ECO:0007669"/>
    <property type="project" value="InterPro"/>
</dbReference>
<feature type="compositionally biased region" description="Polar residues" evidence="9">
    <location>
        <begin position="12"/>
        <end position="24"/>
    </location>
</feature>
<reference evidence="11" key="1">
    <citation type="journal article" date="2020" name="mSystems">
        <title>Genome- and Community-Level Interaction Insights into Carbon Utilization and Element Cycling Functions of Hydrothermarchaeota in Hydrothermal Sediment.</title>
        <authorList>
            <person name="Zhou Z."/>
            <person name="Liu Y."/>
            <person name="Xu W."/>
            <person name="Pan J."/>
            <person name="Luo Z.H."/>
            <person name="Li M."/>
        </authorList>
    </citation>
    <scope>NUCLEOTIDE SEQUENCE [LARGE SCALE GENOMIC DNA]</scope>
    <source>
        <strain evidence="11">HyVt-533</strain>
    </source>
</reference>
<evidence type="ECO:0000256" key="6">
    <source>
        <dbReference type="ARBA" id="ARBA00023163"/>
    </source>
</evidence>
<comment type="similarity">
    <text evidence="1">Belongs to the FlgM family.</text>
</comment>
<keyword evidence="3" id="KW-0678">Repressor</keyword>
<feature type="domain" description="Anti-sigma-28 factor FlgM C-terminal" evidence="10">
    <location>
        <begin position="40"/>
        <end position="93"/>
    </location>
</feature>
<accession>A0A7V5P126</accession>